<dbReference type="PANTHER" id="PTHR33395:SF22">
    <property type="entry name" value="REVERSE TRANSCRIPTASE DOMAIN-CONTAINING PROTEIN"/>
    <property type="match status" value="1"/>
</dbReference>
<feature type="region of interest" description="Disordered" evidence="1">
    <location>
        <begin position="1"/>
        <end position="24"/>
    </location>
</feature>
<reference evidence="2" key="1">
    <citation type="submission" date="2019-10" db="EMBL/GenBank/DDBJ databases">
        <authorList>
            <person name="Soares A.E.R."/>
            <person name="Aleixo A."/>
            <person name="Schneider P."/>
            <person name="Miyaki C.Y."/>
            <person name="Schneider M.P."/>
            <person name="Mello C."/>
            <person name="Vasconcelos A.T.R."/>
        </authorList>
    </citation>
    <scope>NUCLEOTIDE SEQUENCE</scope>
    <source>
        <tissue evidence="2">Muscle</tissue>
    </source>
</reference>
<dbReference type="EMBL" id="WHWB01034476">
    <property type="protein sequence ID" value="KAJ7409336.1"/>
    <property type="molecule type" value="Genomic_DNA"/>
</dbReference>
<evidence type="ECO:0000256" key="1">
    <source>
        <dbReference type="SAM" id="MobiDB-lite"/>
    </source>
</evidence>
<gene>
    <name evidence="2" type="ORF">WISP_115430</name>
</gene>
<protein>
    <submittedName>
        <fullName evidence="2">Uncharacterized protein</fullName>
    </submittedName>
</protein>
<keyword evidence="3" id="KW-1185">Reference proteome</keyword>
<sequence>MENKGRDWKNAEPPTIRGDQVQDHLRNIKVHKSTGSDEMHPQVLRELADEVAKPLFIIFEKLCQSCNVPTDWKRENSTFKKGNKEDPGNYRPVSVTSVPSKIMEQLLLETMLQYTENKEMIVDSQHGCTKGKLHLKNLVAFREAIWKIRGCNVQLSVTRTTTSQ</sequence>
<comment type="caution">
    <text evidence="2">The sequence shown here is derived from an EMBL/GenBank/DDBJ whole genome shotgun (WGS) entry which is preliminary data.</text>
</comment>
<name>A0ABQ9CX52_9PASS</name>
<accession>A0ABQ9CX52</accession>
<feature type="compositionally biased region" description="Basic and acidic residues" evidence="1">
    <location>
        <begin position="1"/>
        <end position="10"/>
    </location>
</feature>
<dbReference type="Proteomes" id="UP001145742">
    <property type="component" value="Unassembled WGS sequence"/>
</dbReference>
<evidence type="ECO:0000313" key="3">
    <source>
        <dbReference type="Proteomes" id="UP001145742"/>
    </source>
</evidence>
<organism evidence="2 3">
    <name type="scientific">Willisornis vidua</name>
    <name type="common">Xingu scale-backed antbird</name>
    <dbReference type="NCBI Taxonomy" id="1566151"/>
    <lineage>
        <taxon>Eukaryota</taxon>
        <taxon>Metazoa</taxon>
        <taxon>Chordata</taxon>
        <taxon>Craniata</taxon>
        <taxon>Vertebrata</taxon>
        <taxon>Euteleostomi</taxon>
        <taxon>Archelosauria</taxon>
        <taxon>Archosauria</taxon>
        <taxon>Dinosauria</taxon>
        <taxon>Saurischia</taxon>
        <taxon>Theropoda</taxon>
        <taxon>Coelurosauria</taxon>
        <taxon>Aves</taxon>
        <taxon>Neognathae</taxon>
        <taxon>Neoaves</taxon>
        <taxon>Telluraves</taxon>
        <taxon>Australaves</taxon>
        <taxon>Passeriformes</taxon>
        <taxon>Thamnophilidae</taxon>
        <taxon>Willisornis</taxon>
    </lineage>
</organism>
<dbReference type="PANTHER" id="PTHR33395">
    <property type="entry name" value="TRANSCRIPTASE, PUTATIVE-RELATED-RELATED"/>
    <property type="match status" value="1"/>
</dbReference>
<proteinExistence type="predicted"/>
<evidence type="ECO:0000313" key="2">
    <source>
        <dbReference type="EMBL" id="KAJ7409336.1"/>
    </source>
</evidence>